<comment type="similarity">
    <text evidence="1 6">Belongs to the peptidase M42 family.</text>
</comment>
<dbReference type="Proteomes" id="UP000288388">
    <property type="component" value="Unassembled WGS sequence"/>
</dbReference>
<dbReference type="InterPro" id="IPR008007">
    <property type="entry name" value="Peptidase_M42"/>
</dbReference>
<dbReference type="GO" id="GO:0006508">
    <property type="term" value="P:proteolysis"/>
    <property type="evidence" value="ECO:0007669"/>
    <property type="project" value="UniProtKB-KW"/>
</dbReference>
<proteinExistence type="inferred from homology"/>
<dbReference type="InterPro" id="IPR023367">
    <property type="entry name" value="Peptidase_M42_dom2"/>
</dbReference>
<sequence length="346" mass="38396">MNIEFLKNLSNADGIASNEKEVRQAILAELEELPYEKQTDGLGSLIFTKKGKSSKSIMICGHMDEVGFMVRSISNLGLIHLMVVGGVKPIAQHLQKIRITTFDGKKISGVINGEYRDGKTENLYCDIGATTAQEVAELGIEVGNMACYATEFEEFAVKDIYAGKAFDDRLACFVMGELMKRFANAELPLTVHFANTSSEEVGIRGAKTAVQAVDPDIVFVIDVATFSTEFVRDHTNQRQIGQGPILTHFDRTLAPNLEMIHYVKETAQSQNIPLQLDMFNSGGTDGGEAHKVNEGKPTVVTILPVRYGHCAYSIVNIRDVQQMIDLYESLIKNFTEETYHRMVDFI</sequence>
<feature type="binding site" evidence="8">
    <location>
        <position position="222"/>
    </location>
    <ligand>
        <name>Zn(2+)</name>
        <dbReference type="ChEBI" id="CHEBI:29105"/>
        <label>1</label>
    </ligand>
</feature>
<feature type="binding site" evidence="8">
    <location>
        <position position="309"/>
    </location>
    <ligand>
        <name>Zn(2+)</name>
        <dbReference type="ChEBI" id="CHEBI:29105"/>
        <label>2</label>
    </ligand>
</feature>
<evidence type="ECO:0000256" key="6">
    <source>
        <dbReference type="PIRNR" id="PIRNR001123"/>
    </source>
</evidence>
<dbReference type="RefSeq" id="WP_127977979.1">
    <property type="nucleotide sequence ID" value="NZ_JAEMPA010000264.1"/>
</dbReference>
<accession>A0A437UIE3</accession>
<feature type="active site" description="Proton acceptor" evidence="7">
    <location>
        <position position="199"/>
    </location>
</feature>
<evidence type="ECO:0000256" key="2">
    <source>
        <dbReference type="ARBA" id="ARBA00022438"/>
    </source>
</evidence>
<name>A0A437UIE3_ENTAV</name>
<evidence type="ECO:0000256" key="5">
    <source>
        <dbReference type="ARBA" id="ARBA00022801"/>
    </source>
</evidence>
<feature type="binding site" evidence="8">
    <location>
        <position position="167"/>
    </location>
    <ligand>
        <name>Zn(2+)</name>
        <dbReference type="ChEBI" id="CHEBI:29105"/>
        <label>1</label>
    </ligand>
</feature>
<dbReference type="AlphaFoldDB" id="A0A437UIE3"/>
<dbReference type="SUPFAM" id="SSF101821">
    <property type="entry name" value="Aminopeptidase/glucanase lid domain"/>
    <property type="match status" value="1"/>
</dbReference>
<dbReference type="NCBIfam" id="NF007421">
    <property type="entry name" value="PRK09961.1"/>
    <property type="match status" value="1"/>
</dbReference>
<comment type="cofactor">
    <cofactor evidence="8">
        <name>a divalent metal cation</name>
        <dbReference type="ChEBI" id="CHEBI:60240"/>
    </cofactor>
    <text evidence="8">Binds 2 divalent metal cations per subunit.</text>
</comment>
<gene>
    <name evidence="9" type="ORF">EK398_00205</name>
</gene>
<reference evidence="9 10" key="1">
    <citation type="submission" date="2018-12" db="EMBL/GenBank/DDBJ databases">
        <title>A novel vanA-carrying plasmid in a clinical isolate of Enterococcus avium.</title>
        <authorList>
            <person name="Bernasconi O.J."/>
            <person name="Luzzaro F."/>
            <person name="Endimiani A."/>
        </authorList>
    </citation>
    <scope>NUCLEOTIDE SEQUENCE [LARGE SCALE GENOMIC DNA]</scope>
    <source>
        <strain evidence="9 10">LC0559/18</strain>
    </source>
</reference>
<evidence type="ECO:0000313" key="9">
    <source>
        <dbReference type="EMBL" id="RVU93404.1"/>
    </source>
</evidence>
<protein>
    <submittedName>
        <fullName evidence="9">Aminopeptidase</fullName>
    </submittedName>
</protein>
<dbReference type="GO" id="GO:0046872">
    <property type="term" value="F:metal ion binding"/>
    <property type="evidence" value="ECO:0007669"/>
    <property type="project" value="UniProtKB-UniRule"/>
</dbReference>
<dbReference type="PANTHER" id="PTHR32481:SF0">
    <property type="entry name" value="AMINOPEPTIDASE YPDE-RELATED"/>
    <property type="match status" value="1"/>
</dbReference>
<dbReference type="Gene3D" id="3.40.630.10">
    <property type="entry name" value="Zn peptidases"/>
    <property type="match status" value="1"/>
</dbReference>
<dbReference type="Gene3D" id="2.40.30.40">
    <property type="entry name" value="Peptidase M42, domain 2"/>
    <property type="match status" value="1"/>
</dbReference>
<evidence type="ECO:0000256" key="7">
    <source>
        <dbReference type="PIRSR" id="PIRSR001123-1"/>
    </source>
</evidence>
<feature type="binding site" evidence="8">
    <location>
        <position position="62"/>
    </location>
    <ligand>
        <name>Zn(2+)</name>
        <dbReference type="ChEBI" id="CHEBI:29105"/>
        <label>1</label>
    </ligand>
</feature>
<dbReference type="SUPFAM" id="SSF53187">
    <property type="entry name" value="Zn-dependent exopeptidases"/>
    <property type="match status" value="1"/>
</dbReference>
<keyword evidence="4 8" id="KW-0479">Metal-binding</keyword>
<dbReference type="GO" id="GO:0004177">
    <property type="term" value="F:aminopeptidase activity"/>
    <property type="evidence" value="ECO:0007669"/>
    <property type="project" value="UniProtKB-UniRule"/>
</dbReference>
<evidence type="ECO:0000313" key="10">
    <source>
        <dbReference type="Proteomes" id="UP000288388"/>
    </source>
</evidence>
<dbReference type="Pfam" id="PF05343">
    <property type="entry name" value="Peptidase_M42"/>
    <property type="match status" value="1"/>
</dbReference>
<comment type="caution">
    <text evidence="9">The sequence shown here is derived from an EMBL/GenBank/DDBJ whole genome shotgun (WGS) entry which is preliminary data.</text>
</comment>
<evidence type="ECO:0000256" key="3">
    <source>
        <dbReference type="ARBA" id="ARBA00022670"/>
    </source>
</evidence>
<feature type="binding site" evidence="8">
    <location>
        <position position="167"/>
    </location>
    <ligand>
        <name>Zn(2+)</name>
        <dbReference type="ChEBI" id="CHEBI:29105"/>
        <label>2</label>
    </ligand>
</feature>
<evidence type="ECO:0000256" key="4">
    <source>
        <dbReference type="ARBA" id="ARBA00022723"/>
    </source>
</evidence>
<dbReference type="InterPro" id="IPR051464">
    <property type="entry name" value="Peptidase_M42_aminopept"/>
</dbReference>
<evidence type="ECO:0000256" key="8">
    <source>
        <dbReference type="PIRSR" id="PIRSR001123-2"/>
    </source>
</evidence>
<dbReference type="EMBL" id="RYZS01000001">
    <property type="protein sequence ID" value="RVU93404.1"/>
    <property type="molecule type" value="Genomic_DNA"/>
</dbReference>
<dbReference type="PIRSF" id="PIRSF001123">
    <property type="entry name" value="PepA_GA"/>
    <property type="match status" value="1"/>
</dbReference>
<dbReference type="PANTHER" id="PTHR32481">
    <property type="entry name" value="AMINOPEPTIDASE"/>
    <property type="match status" value="1"/>
</dbReference>
<evidence type="ECO:0000256" key="1">
    <source>
        <dbReference type="ARBA" id="ARBA00006272"/>
    </source>
</evidence>
<feature type="binding site" evidence="8">
    <location>
        <position position="200"/>
    </location>
    <ligand>
        <name>Zn(2+)</name>
        <dbReference type="ChEBI" id="CHEBI:29105"/>
        <label>2</label>
    </ligand>
</feature>
<keyword evidence="2 9" id="KW-0031">Aminopeptidase</keyword>
<organism evidence="9 10">
    <name type="scientific">Enterococcus avium</name>
    <name type="common">Streptococcus avium</name>
    <dbReference type="NCBI Taxonomy" id="33945"/>
    <lineage>
        <taxon>Bacteria</taxon>
        <taxon>Bacillati</taxon>
        <taxon>Bacillota</taxon>
        <taxon>Bacilli</taxon>
        <taxon>Lactobacillales</taxon>
        <taxon>Enterococcaceae</taxon>
        <taxon>Enterococcus</taxon>
    </lineage>
</organism>
<keyword evidence="5" id="KW-0378">Hydrolase</keyword>
<keyword evidence="3" id="KW-0645">Protease</keyword>